<dbReference type="EMBL" id="CP001359">
    <property type="protein sequence ID" value="ACL65414.1"/>
    <property type="molecule type" value="Genomic_DNA"/>
</dbReference>
<dbReference type="Gene3D" id="3.90.10.10">
    <property type="entry name" value="Cytochrome C3"/>
    <property type="match status" value="1"/>
</dbReference>
<evidence type="ECO:0000256" key="1">
    <source>
        <dbReference type="SAM" id="SignalP"/>
    </source>
</evidence>
<accession>B8J8B5</accession>
<gene>
    <name evidence="2" type="ordered locus">A2cp1_2073</name>
</gene>
<dbReference type="HOGENOM" id="CLU_820495_0_0_7"/>
<evidence type="ECO:0000313" key="2">
    <source>
        <dbReference type="EMBL" id="ACL65414.1"/>
    </source>
</evidence>
<dbReference type="SUPFAM" id="SSF48695">
    <property type="entry name" value="Multiheme cytochromes"/>
    <property type="match status" value="1"/>
</dbReference>
<dbReference type="Proteomes" id="UP000007089">
    <property type="component" value="Chromosome"/>
</dbReference>
<sequence>MVRAMPVAPLAAFLALALAATPQPPAEGARVASVPEAAGGVVITALPPPPSKVVRTTKTYGTVTLDHAAHLARKISCKSCHGNGAVTKIVFTPRQAHETCRSCHVQIAKGPTDCRGCHVVPVKEPPVVAEAAPAPKAGAVIRAGEARPVMTLPPSAGAPAAVAVTRSGTAAPLVQVPAGEGDAAPALAPFVRTLEAGLSVLGGTGQDLVAGPSVRLTSHYDRALLAHSLDWVGGRDRGHVLFMVGGGAELPVHERVSLQLLGIGGVDAAGSTVVLMPALGARVGLAWRRAVPWMDTLTFSFSGVSDLVRRRDDLGAREGGAMFAFSVTSGYRLERFAR</sequence>
<dbReference type="KEGG" id="acp:A2cp1_2073"/>
<dbReference type="InterPro" id="IPR036280">
    <property type="entry name" value="Multihaem_cyt_sf"/>
</dbReference>
<feature type="signal peptide" evidence="1">
    <location>
        <begin position="1"/>
        <end position="19"/>
    </location>
</feature>
<keyword evidence="3" id="KW-1185">Reference proteome</keyword>
<keyword evidence="1" id="KW-0732">Signal</keyword>
<dbReference type="CDD" id="cd08168">
    <property type="entry name" value="Cytochrom_C3"/>
    <property type="match status" value="1"/>
</dbReference>
<feature type="chain" id="PRO_5002874790" evidence="1">
    <location>
        <begin position="20"/>
        <end position="338"/>
    </location>
</feature>
<protein>
    <submittedName>
        <fullName evidence="2">Uncharacterized protein</fullName>
    </submittedName>
</protein>
<name>B8J8B5_ANAD2</name>
<proteinExistence type="predicted"/>
<evidence type="ECO:0000313" key="3">
    <source>
        <dbReference type="Proteomes" id="UP000007089"/>
    </source>
</evidence>
<reference evidence="2" key="1">
    <citation type="submission" date="2009-01" db="EMBL/GenBank/DDBJ databases">
        <title>Complete sequence of Anaeromyxobacter dehalogenans 2CP-1.</title>
        <authorList>
            <consortium name="US DOE Joint Genome Institute"/>
            <person name="Lucas S."/>
            <person name="Copeland A."/>
            <person name="Lapidus A."/>
            <person name="Glavina del Rio T."/>
            <person name="Dalin E."/>
            <person name="Tice H."/>
            <person name="Bruce D."/>
            <person name="Goodwin L."/>
            <person name="Pitluck S."/>
            <person name="Saunders E."/>
            <person name="Brettin T."/>
            <person name="Detter J.C."/>
            <person name="Han C."/>
            <person name="Larimer F."/>
            <person name="Land M."/>
            <person name="Hauser L."/>
            <person name="Kyrpides N."/>
            <person name="Ovchinnikova G."/>
            <person name="Beliaev A.S."/>
            <person name="Richardson P."/>
        </authorList>
    </citation>
    <scope>NUCLEOTIDE SEQUENCE</scope>
    <source>
        <strain evidence="2">2CP-1</strain>
    </source>
</reference>
<organism evidence="2 3">
    <name type="scientific">Anaeromyxobacter dehalogenans (strain ATCC BAA-258 / DSM 21875 / 2CP-1)</name>
    <dbReference type="NCBI Taxonomy" id="455488"/>
    <lineage>
        <taxon>Bacteria</taxon>
        <taxon>Pseudomonadati</taxon>
        <taxon>Myxococcota</taxon>
        <taxon>Myxococcia</taxon>
        <taxon>Myxococcales</taxon>
        <taxon>Cystobacterineae</taxon>
        <taxon>Anaeromyxobacteraceae</taxon>
        <taxon>Anaeromyxobacter</taxon>
    </lineage>
</organism>
<dbReference type="AlphaFoldDB" id="B8J8B5"/>